<accession>A0ACC2A982</accession>
<proteinExistence type="predicted"/>
<dbReference type="Proteomes" id="UP001162992">
    <property type="component" value="Chromosome 23"/>
</dbReference>
<comment type="caution">
    <text evidence="1">The sequence shown here is derived from an EMBL/GenBank/DDBJ whole genome shotgun (WGS) entry which is preliminary data.</text>
</comment>
<organism evidence="1 2">
    <name type="scientific">Diphasiastrum complanatum</name>
    <name type="common">Issler's clubmoss</name>
    <name type="synonym">Lycopodium complanatum</name>
    <dbReference type="NCBI Taxonomy" id="34168"/>
    <lineage>
        <taxon>Eukaryota</taxon>
        <taxon>Viridiplantae</taxon>
        <taxon>Streptophyta</taxon>
        <taxon>Embryophyta</taxon>
        <taxon>Tracheophyta</taxon>
        <taxon>Lycopodiopsida</taxon>
        <taxon>Lycopodiales</taxon>
        <taxon>Lycopodiaceae</taxon>
        <taxon>Lycopodioideae</taxon>
        <taxon>Diphasiastrum</taxon>
    </lineage>
</organism>
<protein>
    <submittedName>
        <fullName evidence="1">Uncharacterized protein</fullName>
    </submittedName>
</protein>
<name>A0ACC2A982_DIPCM</name>
<dbReference type="EMBL" id="CM055114">
    <property type="protein sequence ID" value="KAJ7514031.1"/>
    <property type="molecule type" value="Genomic_DNA"/>
</dbReference>
<gene>
    <name evidence="1" type="ORF">O6H91_23G023300</name>
</gene>
<reference evidence="2" key="1">
    <citation type="journal article" date="2024" name="Proc. Natl. Acad. Sci. U.S.A.">
        <title>Extraordinary preservation of gene collinearity over three hundred million years revealed in homosporous lycophytes.</title>
        <authorList>
            <person name="Li C."/>
            <person name="Wickell D."/>
            <person name="Kuo L.Y."/>
            <person name="Chen X."/>
            <person name="Nie B."/>
            <person name="Liao X."/>
            <person name="Peng D."/>
            <person name="Ji J."/>
            <person name="Jenkins J."/>
            <person name="Williams M."/>
            <person name="Shu S."/>
            <person name="Plott C."/>
            <person name="Barry K."/>
            <person name="Rajasekar S."/>
            <person name="Grimwood J."/>
            <person name="Han X."/>
            <person name="Sun S."/>
            <person name="Hou Z."/>
            <person name="He W."/>
            <person name="Dai G."/>
            <person name="Sun C."/>
            <person name="Schmutz J."/>
            <person name="Leebens-Mack J.H."/>
            <person name="Li F.W."/>
            <person name="Wang L."/>
        </authorList>
    </citation>
    <scope>NUCLEOTIDE SEQUENCE [LARGE SCALE GENOMIC DNA]</scope>
    <source>
        <strain evidence="2">cv. PW_Plant_1</strain>
    </source>
</reference>
<evidence type="ECO:0000313" key="2">
    <source>
        <dbReference type="Proteomes" id="UP001162992"/>
    </source>
</evidence>
<sequence length="346" mass="39332">MDSEGAKTCARMVLEGEGKSLEKQVIYVMGIWFSDHFTLSVSDGLHSWTSLASKEIVADRASQWDVSVQKYIKDAKFYLSHQRPGSMYSFTLVGESQMRLSWTLERNGTKLEGRWRLENAKDEAHVICEILDFLMDANVRLREEVVQKCYAFDKMTSEAKNCLEQSQRFVDEKTRFEEDVYRKFVAVLNSKKAKIRELRDALARSAPVVKKEPEDEDDLGDDTDDEDNMVETGEEKDSLRESDKPLGDFDRNNAVVRGKDSPEKCGHVKATEKKHDHHLSKDGVHDKHDVDSDATQPLEDLASTERPNDDTATSGVKVKTEVLDDLAADMLRAPTRSSAPRKRRLV</sequence>
<keyword evidence="2" id="KW-1185">Reference proteome</keyword>
<evidence type="ECO:0000313" key="1">
    <source>
        <dbReference type="EMBL" id="KAJ7514031.1"/>
    </source>
</evidence>